<accession>A0ABV7HZ99</accession>
<protein>
    <submittedName>
        <fullName evidence="6">Glycosyl transferase</fullName>
    </submittedName>
</protein>
<dbReference type="Proteomes" id="UP001595647">
    <property type="component" value="Unassembled WGS sequence"/>
</dbReference>
<dbReference type="GO" id="GO:0016740">
    <property type="term" value="F:transferase activity"/>
    <property type="evidence" value="ECO:0007669"/>
    <property type="project" value="UniProtKB-KW"/>
</dbReference>
<dbReference type="Pfam" id="PF13844">
    <property type="entry name" value="Glyco_transf_41"/>
    <property type="match status" value="2"/>
</dbReference>
<proteinExistence type="predicted"/>
<comment type="pathway">
    <text evidence="1">Protein modification; protein glycosylation.</text>
</comment>
<gene>
    <name evidence="6" type="ORF">ACFOHV_10435</name>
</gene>
<name>A0ABV7HZ99_9HYPH</name>
<evidence type="ECO:0000256" key="2">
    <source>
        <dbReference type="ARBA" id="ARBA00022679"/>
    </source>
</evidence>
<dbReference type="Gene3D" id="3.40.50.11380">
    <property type="match status" value="1"/>
</dbReference>
<dbReference type="RefSeq" id="WP_378143485.1">
    <property type="nucleotide sequence ID" value="NZ_JBHRTG010000009.1"/>
</dbReference>
<evidence type="ECO:0000313" key="6">
    <source>
        <dbReference type="EMBL" id="MFC3163694.1"/>
    </source>
</evidence>
<evidence type="ECO:0000256" key="3">
    <source>
        <dbReference type="ARBA" id="ARBA00022737"/>
    </source>
</evidence>
<evidence type="ECO:0000256" key="1">
    <source>
        <dbReference type="ARBA" id="ARBA00004922"/>
    </source>
</evidence>
<evidence type="ECO:0000256" key="4">
    <source>
        <dbReference type="ARBA" id="ARBA00022803"/>
    </source>
</evidence>
<dbReference type="EMBL" id="JBHRTG010000009">
    <property type="protein sequence ID" value="MFC3163694.1"/>
    <property type="molecule type" value="Genomic_DNA"/>
</dbReference>
<evidence type="ECO:0000259" key="5">
    <source>
        <dbReference type="Pfam" id="PF13844"/>
    </source>
</evidence>
<dbReference type="Gene3D" id="3.40.50.2000">
    <property type="entry name" value="Glycogen Phosphorylase B"/>
    <property type="match status" value="1"/>
</dbReference>
<sequence>MTEAFSQAVREFEAGRFRSALAKAGEALAAPDGGEEDALLRLIGDIHLKMGERIEAADALVRAAEVSDAPAAAECLRRAVTLYAAEGATDSILPVGLRAASLNPDDSELAFAVASAFFSRGRLQEMEPLLDRLDRCIDRHLALVVNHHRLTGRFEELCRELDEGLKASPWNWFLNASRFAVAREVLDFATMARHEALMKEPDAPFSAGLLARERALTRLIWSEDEALNARPSLETAGYAVTRPSAGHGRRRPFSPPGEKIRIGYLSNDFYCHPMMTLFLRAMASHDPERFDLRLFSYTEPHAAVKQEEWPEHLRRAVIPVGELSDAAAAERIDAARIDILVDLKGHTMGARLGIVNLCGAPVKATYLGYPGSVTGVDLDYAITDPVVTPDTSKPFYGEKLCRLPETYQANDWRARPLPAYMEREDAGLPEDAFVFGAFNAPYKITPRTLALWAEVLRAVPDSVLWVLCPLPLARQNLLAALEAQGVARPRVFFAERKPGAAHIDRLPLADLGLDTLPFNGGATTADLLWAGLPLLTVRGRSFAARTSASLLLAAGLPELVAEDDRAFVDTAVTLARDPFALTGLRQHLDAGRFLRPLFDGERFTRHLERAYEMMAARARAGLAPDHIDVPADPPRTAPFHGP</sequence>
<dbReference type="InterPro" id="IPR011990">
    <property type="entry name" value="TPR-like_helical_dom_sf"/>
</dbReference>
<dbReference type="Gene3D" id="1.25.40.10">
    <property type="entry name" value="Tetratricopeptide repeat domain"/>
    <property type="match status" value="1"/>
</dbReference>
<feature type="domain" description="O-GlcNAc transferase C-terminal" evidence="5">
    <location>
        <begin position="422"/>
        <end position="606"/>
    </location>
</feature>
<dbReference type="PANTHER" id="PTHR44998:SF1">
    <property type="entry name" value="UDP-N-ACETYLGLUCOSAMINE--PEPTIDE N-ACETYLGLUCOSAMINYLTRANSFERASE 110 KDA SUBUNIT"/>
    <property type="match status" value="1"/>
</dbReference>
<dbReference type="SUPFAM" id="SSF48452">
    <property type="entry name" value="TPR-like"/>
    <property type="match status" value="1"/>
</dbReference>
<dbReference type="PANTHER" id="PTHR44998">
    <property type="match status" value="1"/>
</dbReference>
<feature type="domain" description="O-GlcNAc transferase C-terminal" evidence="5">
    <location>
        <begin position="254"/>
        <end position="413"/>
    </location>
</feature>
<keyword evidence="2 6" id="KW-0808">Transferase</keyword>
<keyword evidence="4" id="KW-0802">TPR repeat</keyword>
<organism evidence="6 7">
    <name type="scientific">Ciceribacter thiooxidans</name>
    <dbReference type="NCBI Taxonomy" id="1969821"/>
    <lineage>
        <taxon>Bacteria</taxon>
        <taxon>Pseudomonadati</taxon>
        <taxon>Pseudomonadota</taxon>
        <taxon>Alphaproteobacteria</taxon>
        <taxon>Hyphomicrobiales</taxon>
        <taxon>Rhizobiaceae</taxon>
        <taxon>Ciceribacter</taxon>
    </lineage>
</organism>
<dbReference type="InterPro" id="IPR029489">
    <property type="entry name" value="OGT/SEC/SPY_C"/>
</dbReference>
<reference evidence="7" key="1">
    <citation type="journal article" date="2019" name="Int. J. Syst. Evol. Microbiol.">
        <title>The Global Catalogue of Microorganisms (GCM) 10K type strain sequencing project: providing services to taxonomists for standard genome sequencing and annotation.</title>
        <authorList>
            <consortium name="The Broad Institute Genomics Platform"/>
            <consortium name="The Broad Institute Genome Sequencing Center for Infectious Disease"/>
            <person name="Wu L."/>
            <person name="Ma J."/>
        </authorList>
    </citation>
    <scope>NUCLEOTIDE SEQUENCE [LARGE SCALE GENOMIC DNA]</scope>
    <source>
        <strain evidence="7">KCTC 52231</strain>
    </source>
</reference>
<comment type="caution">
    <text evidence="6">The sequence shown here is derived from an EMBL/GenBank/DDBJ whole genome shotgun (WGS) entry which is preliminary data.</text>
</comment>
<evidence type="ECO:0000313" key="7">
    <source>
        <dbReference type="Proteomes" id="UP001595647"/>
    </source>
</evidence>
<keyword evidence="7" id="KW-1185">Reference proteome</keyword>
<keyword evidence="3" id="KW-0677">Repeat</keyword>